<evidence type="ECO:0000259" key="7">
    <source>
        <dbReference type="PROSITE" id="PS50106"/>
    </source>
</evidence>
<dbReference type="InterPro" id="IPR036034">
    <property type="entry name" value="PDZ_sf"/>
</dbReference>
<keyword evidence="3 5" id="KW-0378">Hydrolase</keyword>
<evidence type="ECO:0000256" key="3">
    <source>
        <dbReference type="ARBA" id="ARBA00022801"/>
    </source>
</evidence>
<feature type="domain" description="PDZ" evidence="7">
    <location>
        <begin position="90"/>
        <end position="162"/>
    </location>
</feature>
<keyword evidence="2 5" id="KW-0645">Protease</keyword>
<feature type="signal peptide" evidence="6">
    <location>
        <begin position="1"/>
        <end position="29"/>
    </location>
</feature>
<dbReference type="SUPFAM" id="SSF52096">
    <property type="entry name" value="ClpP/crotonase"/>
    <property type="match status" value="1"/>
</dbReference>
<dbReference type="InterPro" id="IPR005151">
    <property type="entry name" value="Tail-specific_protease"/>
</dbReference>
<evidence type="ECO:0000313" key="8">
    <source>
        <dbReference type="EMBL" id="CAA9246347.1"/>
    </source>
</evidence>
<organism evidence="8">
    <name type="scientific">uncultured Chthoniobacterales bacterium</name>
    <dbReference type="NCBI Taxonomy" id="1836801"/>
    <lineage>
        <taxon>Bacteria</taxon>
        <taxon>Pseudomonadati</taxon>
        <taxon>Verrucomicrobiota</taxon>
        <taxon>Spartobacteria</taxon>
        <taxon>Chthoniobacterales</taxon>
        <taxon>environmental samples</taxon>
    </lineage>
</organism>
<gene>
    <name evidence="8" type="ORF">AVDCRST_MAG42-1993</name>
</gene>
<name>A0A6J4IBD0_9BACT</name>
<dbReference type="InterPro" id="IPR041489">
    <property type="entry name" value="PDZ_6"/>
</dbReference>
<dbReference type="GO" id="GO:0030288">
    <property type="term" value="C:outer membrane-bounded periplasmic space"/>
    <property type="evidence" value="ECO:0007669"/>
    <property type="project" value="TreeGrafter"/>
</dbReference>
<reference evidence="8" key="1">
    <citation type="submission" date="2020-02" db="EMBL/GenBank/DDBJ databases">
        <authorList>
            <person name="Meier V. D."/>
        </authorList>
    </citation>
    <scope>NUCLEOTIDE SEQUENCE</scope>
    <source>
        <strain evidence="8">AVDCRST_MAG42</strain>
    </source>
</reference>
<evidence type="ECO:0000256" key="1">
    <source>
        <dbReference type="ARBA" id="ARBA00009179"/>
    </source>
</evidence>
<comment type="similarity">
    <text evidence="1 5">Belongs to the peptidase S41A family.</text>
</comment>
<dbReference type="Gene3D" id="3.30.750.44">
    <property type="match status" value="1"/>
</dbReference>
<dbReference type="InterPro" id="IPR029045">
    <property type="entry name" value="ClpP/crotonase-like_dom_sf"/>
</dbReference>
<dbReference type="Pfam" id="PF03572">
    <property type="entry name" value="Peptidase_S41"/>
    <property type="match status" value="1"/>
</dbReference>
<evidence type="ECO:0000256" key="6">
    <source>
        <dbReference type="SAM" id="SignalP"/>
    </source>
</evidence>
<dbReference type="AlphaFoldDB" id="A0A6J4IBD0"/>
<dbReference type="PANTHER" id="PTHR32060:SF30">
    <property type="entry name" value="CARBOXY-TERMINAL PROCESSING PROTEASE CTPA"/>
    <property type="match status" value="1"/>
</dbReference>
<dbReference type="NCBIfam" id="TIGR00225">
    <property type="entry name" value="prc"/>
    <property type="match status" value="1"/>
</dbReference>
<keyword evidence="4 5" id="KW-0720">Serine protease</keyword>
<proteinExistence type="inferred from homology"/>
<dbReference type="Gene3D" id="3.90.226.10">
    <property type="entry name" value="2-enoyl-CoA Hydratase, Chain A, domain 1"/>
    <property type="match status" value="1"/>
</dbReference>
<dbReference type="InterPro" id="IPR004447">
    <property type="entry name" value="Peptidase_S41A"/>
</dbReference>
<dbReference type="Pfam" id="PF17820">
    <property type="entry name" value="PDZ_6"/>
    <property type="match status" value="1"/>
</dbReference>
<dbReference type="GO" id="GO:0007165">
    <property type="term" value="P:signal transduction"/>
    <property type="evidence" value="ECO:0007669"/>
    <property type="project" value="TreeGrafter"/>
</dbReference>
<dbReference type="CDD" id="cd07560">
    <property type="entry name" value="Peptidase_S41_CPP"/>
    <property type="match status" value="1"/>
</dbReference>
<dbReference type="SMART" id="SM00245">
    <property type="entry name" value="TSPc"/>
    <property type="match status" value="1"/>
</dbReference>
<dbReference type="EMBL" id="CADCTA010000073">
    <property type="protein sequence ID" value="CAA9246347.1"/>
    <property type="molecule type" value="Genomic_DNA"/>
</dbReference>
<dbReference type="PROSITE" id="PS50106">
    <property type="entry name" value="PDZ"/>
    <property type="match status" value="1"/>
</dbReference>
<keyword evidence="6" id="KW-0732">Signal</keyword>
<dbReference type="EC" id="3.4.21.102" evidence="8"/>
<dbReference type="SUPFAM" id="SSF50156">
    <property type="entry name" value="PDZ domain-like"/>
    <property type="match status" value="1"/>
</dbReference>
<evidence type="ECO:0000256" key="5">
    <source>
        <dbReference type="RuleBase" id="RU004404"/>
    </source>
</evidence>
<evidence type="ECO:0000256" key="2">
    <source>
        <dbReference type="ARBA" id="ARBA00022670"/>
    </source>
</evidence>
<dbReference type="Gene3D" id="2.30.42.10">
    <property type="match status" value="1"/>
</dbReference>
<dbReference type="InterPro" id="IPR001478">
    <property type="entry name" value="PDZ"/>
</dbReference>
<protein>
    <submittedName>
        <fullName evidence="8">Carboxyl-terminal protease</fullName>
        <ecNumber evidence="8">3.4.21.102</ecNumber>
    </submittedName>
</protein>
<dbReference type="FunFam" id="2.30.42.10:FF:000063">
    <property type="entry name" value="Peptidase, S41 family"/>
    <property type="match status" value="1"/>
</dbReference>
<feature type="chain" id="PRO_5026953688" evidence="6">
    <location>
        <begin position="30"/>
        <end position="433"/>
    </location>
</feature>
<evidence type="ECO:0000256" key="4">
    <source>
        <dbReference type="ARBA" id="ARBA00022825"/>
    </source>
</evidence>
<dbReference type="GO" id="GO:0004252">
    <property type="term" value="F:serine-type endopeptidase activity"/>
    <property type="evidence" value="ECO:0007669"/>
    <property type="project" value="UniProtKB-EC"/>
</dbReference>
<dbReference type="CDD" id="cd06782">
    <property type="entry name" value="cpPDZ_CPP-like"/>
    <property type="match status" value="1"/>
</dbReference>
<sequence length="433" mass="47162">MKRRLLISTLGCLLFVNVLLGFRVYNAQAASPEDDTGYAQISVFARAVQLIRQDYVDSKKTSYHDLIYAAMKGMLASLDPHSQFMDPADFKDMQDDTRSRFNGLGIEVSVKGGLLTVITPMEDTPAAKAGILSGDQILRINGTSTEKMELQDAINVLRGTPGQKVTLTVLRPATKEIKDHVLERAEIKVQSVKSTRILEPELGGSFKIGYVRLVQFNEPTADELEKALDELQKQGMQALVLDLRNNPGGLLNSAVDVCAQFLPPNTTVVSTQGRVASQQSDYATSANAKQRPRFPLAVLINEGSASGAEIVAGAMKDLNRGILVGETTFGKGSVQNVVQLPDGSALRLTTAQYYTPSKQIIHARGVTPNITVPLNGEQERALFASRSTENLKPEDELNLIKTKDPQMLRAVDALKGVMIYAQQAAPQVDPVRK</sequence>
<dbReference type="GO" id="GO:0006508">
    <property type="term" value="P:proteolysis"/>
    <property type="evidence" value="ECO:0007669"/>
    <property type="project" value="UniProtKB-KW"/>
</dbReference>
<accession>A0A6J4IBD0</accession>
<dbReference type="SMART" id="SM00228">
    <property type="entry name" value="PDZ"/>
    <property type="match status" value="1"/>
</dbReference>
<dbReference type="PANTHER" id="PTHR32060">
    <property type="entry name" value="TAIL-SPECIFIC PROTEASE"/>
    <property type="match status" value="1"/>
</dbReference>